<gene>
    <name evidence="1" type="ORF">QAD02_013485</name>
</gene>
<keyword evidence="2" id="KW-1185">Reference proteome</keyword>
<comment type="caution">
    <text evidence="1">The sequence shown here is derived from an EMBL/GenBank/DDBJ whole genome shotgun (WGS) entry which is preliminary data.</text>
</comment>
<proteinExistence type="predicted"/>
<dbReference type="EMBL" id="CM056742">
    <property type="protein sequence ID" value="KAJ8677698.1"/>
    <property type="molecule type" value="Genomic_DNA"/>
</dbReference>
<dbReference type="Proteomes" id="UP001239111">
    <property type="component" value="Chromosome 2"/>
</dbReference>
<protein>
    <submittedName>
        <fullName evidence="1">Uncharacterized protein</fullName>
    </submittedName>
</protein>
<reference evidence="1" key="1">
    <citation type="submission" date="2023-04" db="EMBL/GenBank/DDBJ databases">
        <title>A chromosome-level genome assembly of the parasitoid wasp Eretmocerus hayati.</title>
        <authorList>
            <person name="Zhong Y."/>
            <person name="Liu S."/>
            <person name="Liu Y."/>
        </authorList>
    </citation>
    <scope>NUCLEOTIDE SEQUENCE</scope>
    <source>
        <strain evidence="1">ZJU_SS_LIU_2023</strain>
    </source>
</reference>
<evidence type="ECO:0000313" key="1">
    <source>
        <dbReference type="EMBL" id="KAJ8677698.1"/>
    </source>
</evidence>
<accession>A0ACC2P3L3</accession>
<name>A0ACC2P3L3_9HYME</name>
<sequence>MKETSKKRKCEVALEKMDFKRLESVGPVPTSLKEHHFFTPLLEVVHQLLQSPVANHTLHRTFGPCLEALFGPEIKTLPPPHKKQKTEDSSCEIPDILQGEIARLDQRFKVLRNFVPRPLPGTFLN</sequence>
<evidence type="ECO:0000313" key="2">
    <source>
        <dbReference type="Proteomes" id="UP001239111"/>
    </source>
</evidence>
<organism evidence="1 2">
    <name type="scientific">Eretmocerus hayati</name>
    <dbReference type="NCBI Taxonomy" id="131215"/>
    <lineage>
        <taxon>Eukaryota</taxon>
        <taxon>Metazoa</taxon>
        <taxon>Ecdysozoa</taxon>
        <taxon>Arthropoda</taxon>
        <taxon>Hexapoda</taxon>
        <taxon>Insecta</taxon>
        <taxon>Pterygota</taxon>
        <taxon>Neoptera</taxon>
        <taxon>Endopterygota</taxon>
        <taxon>Hymenoptera</taxon>
        <taxon>Apocrita</taxon>
        <taxon>Proctotrupomorpha</taxon>
        <taxon>Chalcidoidea</taxon>
        <taxon>Aphelinidae</taxon>
        <taxon>Aphelininae</taxon>
        <taxon>Eretmocerus</taxon>
    </lineage>
</organism>